<evidence type="ECO:0000256" key="2">
    <source>
        <dbReference type="ARBA" id="ARBA00022448"/>
    </source>
</evidence>
<comment type="similarity">
    <text evidence="7">Belongs to the binding-protein-dependent transport system permease family.</text>
</comment>
<keyword evidence="6 7" id="KW-0472">Membrane</keyword>
<dbReference type="GO" id="GO:0055085">
    <property type="term" value="P:transmembrane transport"/>
    <property type="evidence" value="ECO:0007669"/>
    <property type="project" value="InterPro"/>
</dbReference>
<evidence type="ECO:0000313" key="9">
    <source>
        <dbReference type="EMBL" id="MTB71998.1"/>
    </source>
</evidence>
<dbReference type="Gene3D" id="1.10.3720.10">
    <property type="entry name" value="MetI-like"/>
    <property type="match status" value="1"/>
</dbReference>
<dbReference type="EMBL" id="WLVL01000028">
    <property type="protein sequence ID" value="MTB71998.1"/>
    <property type="molecule type" value="Genomic_DNA"/>
</dbReference>
<dbReference type="RefSeq" id="WP_154593276.1">
    <property type="nucleotide sequence ID" value="NZ_CP171001.1"/>
</dbReference>
<comment type="caution">
    <text evidence="9">The sequence shown here is derived from an EMBL/GenBank/DDBJ whole genome shotgun (WGS) entry which is preliminary data.</text>
</comment>
<feature type="transmembrane region" description="Helical" evidence="7">
    <location>
        <begin position="124"/>
        <end position="148"/>
    </location>
</feature>
<proteinExistence type="inferred from homology"/>
<dbReference type="InterPro" id="IPR000515">
    <property type="entry name" value="MetI-like"/>
</dbReference>
<keyword evidence="3" id="KW-1003">Cell membrane</keyword>
<dbReference type="GO" id="GO:0005886">
    <property type="term" value="C:plasma membrane"/>
    <property type="evidence" value="ECO:0007669"/>
    <property type="project" value="UniProtKB-SubCell"/>
</dbReference>
<keyword evidence="2 7" id="KW-0813">Transport</keyword>
<protein>
    <submittedName>
        <fullName evidence="9">ABC transporter permease subunit</fullName>
    </submittedName>
</protein>
<feature type="transmembrane region" description="Helical" evidence="7">
    <location>
        <begin position="56"/>
        <end position="85"/>
    </location>
</feature>
<feature type="domain" description="ABC transmembrane type-1" evidence="8">
    <location>
        <begin position="60"/>
        <end position="241"/>
    </location>
</feature>
<dbReference type="PANTHER" id="PTHR30151">
    <property type="entry name" value="ALKANE SULFONATE ABC TRANSPORTER-RELATED, MEMBRANE SUBUNIT"/>
    <property type="match status" value="1"/>
</dbReference>
<organism evidence="9 10">
    <name type="scientific">Arsenicicoccus cauae</name>
    <dbReference type="NCBI Taxonomy" id="2663847"/>
    <lineage>
        <taxon>Bacteria</taxon>
        <taxon>Bacillati</taxon>
        <taxon>Actinomycetota</taxon>
        <taxon>Actinomycetes</taxon>
        <taxon>Micrococcales</taxon>
        <taxon>Intrasporangiaceae</taxon>
        <taxon>Arsenicicoccus</taxon>
    </lineage>
</organism>
<evidence type="ECO:0000256" key="3">
    <source>
        <dbReference type="ARBA" id="ARBA00022475"/>
    </source>
</evidence>
<keyword evidence="5 7" id="KW-1133">Transmembrane helix</keyword>
<dbReference type="InterPro" id="IPR035906">
    <property type="entry name" value="MetI-like_sf"/>
</dbReference>
<name>A0A6I3ICS4_9MICO</name>
<accession>A0A6I3ICS4</accession>
<keyword evidence="4 7" id="KW-0812">Transmembrane</keyword>
<evidence type="ECO:0000256" key="5">
    <source>
        <dbReference type="ARBA" id="ARBA00022989"/>
    </source>
</evidence>
<dbReference type="PANTHER" id="PTHR30151:SF20">
    <property type="entry name" value="ABC TRANSPORTER PERMEASE PROTEIN HI_0355-RELATED"/>
    <property type="match status" value="1"/>
</dbReference>
<evidence type="ECO:0000256" key="4">
    <source>
        <dbReference type="ARBA" id="ARBA00022692"/>
    </source>
</evidence>
<feature type="transmembrane region" description="Helical" evidence="7">
    <location>
        <begin position="12"/>
        <end position="36"/>
    </location>
</feature>
<dbReference type="Proteomes" id="UP000431092">
    <property type="component" value="Unassembled WGS sequence"/>
</dbReference>
<dbReference type="Pfam" id="PF00528">
    <property type="entry name" value="BPD_transp_1"/>
    <property type="match status" value="1"/>
</dbReference>
<dbReference type="PROSITE" id="PS50928">
    <property type="entry name" value="ABC_TM1"/>
    <property type="match status" value="1"/>
</dbReference>
<comment type="subcellular location">
    <subcellularLocation>
        <location evidence="1 7">Cell membrane</location>
        <topology evidence="1 7">Multi-pass membrane protein</topology>
    </subcellularLocation>
</comment>
<evidence type="ECO:0000256" key="6">
    <source>
        <dbReference type="ARBA" id="ARBA00023136"/>
    </source>
</evidence>
<sequence length="259" mass="26725">MTRHARHTWLAPLALGAVLLAVWALVAAFAGLPAFLLPGPLDVATRLVGMLGGPVVWPYVALTLAEALGGCALGAAVALPLAVLVHRSRWVGAAVTPFLGATQAIPAIALAPLLVLWVGYGLTAIMGLCSLMVFFPILISSVVGLTHVPREVVDAARIDGAGSWDLLRHVEAPLALPNVLAGLRNGFTLSVTGAVVGEMVMGGEGLGTLLTLQRDAVDTAGMVAVIVMLCVIAASAYTLLLVVERRSTIVADVRETPRG</sequence>
<dbReference type="SUPFAM" id="SSF161098">
    <property type="entry name" value="MetI-like"/>
    <property type="match status" value="1"/>
</dbReference>
<reference evidence="9 10" key="1">
    <citation type="submission" date="2019-11" db="EMBL/GenBank/DDBJ databases">
        <title>Whole genome sequencing identifies a novel species of the genus Arsenicicoccus isolated from human blood.</title>
        <authorList>
            <person name="Jeong J.H."/>
            <person name="Kweon O.J."/>
            <person name="Kim H.R."/>
            <person name="Kim T.-H."/>
            <person name="Ha S.-M."/>
            <person name="Lee M.-K."/>
        </authorList>
    </citation>
    <scope>NUCLEOTIDE SEQUENCE [LARGE SCALE GENOMIC DNA]</scope>
    <source>
        <strain evidence="9 10">MKL-02</strain>
    </source>
</reference>
<evidence type="ECO:0000259" key="8">
    <source>
        <dbReference type="PROSITE" id="PS50928"/>
    </source>
</evidence>
<gene>
    <name evidence="9" type="ORF">GGG17_08450</name>
</gene>
<dbReference type="CDD" id="cd06261">
    <property type="entry name" value="TM_PBP2"/>
    <property type="match status" value="1"/>
</dbReference>
<feature type="transmembrane region" description="Helical" evidence="7">
    <location>
        <begin position="220"/>
        <end position="243"/>
    </location>
</feature>
<evidence type="ECO:0000313" key="10">
    <source>
        <dbReference type="Proteomes" id="UP000431092"/>
    </source>
</evidence>
<dbReference type="AlphaFoldDB" id="A0A6I3ICS4"/>
<keyword evidence="10" id="KW-1185">Reference proteome</keyword>
<evidence type="ECO:0000256" key="7">
    <source>
        <dbReference type="RuleBase" id="RU363032"/>
    </source>
</evidence>
<feature type="transmembrane region" description="Helical" evidence="7">
    <location>
        <begin position="97"/>
        <end position="118"/>
    </location>
</feature>
<evidence type="ECO:0000256" key="1">
    <source>
        <dbReference type="ARBA" id="ARBA00004651"/>
    </source>
</evidence>